<protein>
    <recommendedName>
        <fullName evidence="5">Nucleotidyl transferase AbiEii/AbiGii toxin family protein</fullName>
    </recommendedName>
</protein>
<proteinExistence type="predicted"/>
<dbReference type="AlphaFoldDB" id="A0A7Z1QCC3"/>
<evidence type="ECO:0000313" key="4">
    <source>
        <dbReference type="Proteomes" id="UP000251540"/>
    </source>
</evidence>
<gene>
    <name evidence="2" type="ORF">DAX73_23640</name>
    <name evidence="1" type="ORF">DAX92_07485</name>
</gene>
<comment type="caution">
    <text evidence="2">The sequence shown here is derived from an EMBL/GenBank/DDBJ whole genome shotgun (WGS) entry which is preliminary data.</text>
</comment>
<dbReference type="Proteomes" id="UP000251540">
    <property type="component" value="Unassembled WGS sequence"/>
</dbReference>
<evidence type="ECO:0000313" key="3">
    <source>
        <dbReference type="Proteomes" id="UP000251351"/>
    </source>
</evidence>
<evidence type="ECO:0008006" key="5">
    <source>
        <dbReference type="Google" id="ProtNLM"/>
    </source>
</evidence>
<organism evidence="2 3">
    <name type="scientific">Salmonella enterica I</name>
    <dbReference type="NCBI Taxonomy" id="59201"/>
    <lineage>
        <taxon>Bacteria</taxon>
        <taxon>Pseudomonadati</taxon>
        <taxon>Pseudomonadota</taxon>
        <taxon>Gammaproteobacteria</taxon>
        <taxon>Enterobacterales</taxon>
        <taxon>Enterobacteriaceae</taxon>
        <taxon>Salmonella</taxon>
    </lineage>
</organism>
<sequence length="329" mass="37739">MENHMNLHENADSFVEIIQATADHLSIPAVYVEKDYWVTYILRNLSRSDYKERLIFKGGTALSKAYKLIRRFSEDIDLAAHLPDFSGNQIKNYIRDAEARLTEGLTYLPGHPGESKHGSFRKTWFEYPRQVDGEFAQASPFLLLEINAFTTPFTTPEPYSLMPVYTLIAESLNMMGRPDLVQKFGLMAFEVKVLNIERTVAEKIMGLVRASREENAEEQLKAKIRHIYDLCLIRRDAQYAGLFTDDALLPMLKVVEDADRQQFRHAGSWLDSPLSEAVIFSDAASVWQKIRLEFHTRFAPLVYDSDIPGDGEVISMLDAIHVQLRNYVR</sequence>
<reference evidence="3 4" key="1">
    <citation type="submission" date="2018-04" db="EMBL/GenBank/DDBJ databases">
        <title>Whole genome sequencing of Salmonella enterica.</title>
        <authorList>
            <person name="Bell R."/>
        </authorList>
    </citation>
    <scope>NUCLEOTIDE SEQUENCE [LARGE SCALE GENOMIC DNA]</scope>
    <source>
        <strain evidence="1 4">CFSAN058609</strain>
        <strain evidence="2 3">CFSAN058610</strain>
    </source>
</reference>
<dbReference type="Gene3D" id="3.10.450.620">
    <property type="entry name" value="JHP933, nucleotidyltransferase-like core domain"/>
    <property type="match status" value="1"/>
</dbReference>
<accession>A0A7Z1QCC3</accession>
<name>A0A7Z1QCC3_SALET</name>
<dbReference type="EMBL" id="QARO01000029">
    <property type="protein sequence ID" value="PUF54118.1"/>
    <property type="molecule type" value="Genomic_DNA"/>
</dbReference>
<dbReference type="InterPro" id="IPR014942">
    <property type="entry name" value="AbiEii"/>
</dbReference>
<evidence type="ECO:0000313" key="2">
    <source>
        <dbReference type="EMBL" id="PUF54118.1"/>
    </source>
</evidence>
<dbReference type="EMBL" id="QARP01000006">
    <property type="protein sequence ID" value="PUF39656.1"/>
    <property type="molecule type" value="Genomic_DNA"/>
</dbReference>
<evidence type="ECO:0000313" key="1">
    <source>
        <dbReference type="EMBL" id="PUF39656.1"/>
    </source>
</evidence>
<dbReference type="Pfam" id="PF08843">
    <property type="entry name" value="AbiEii"/>
    <property type="match status" value="1"/>
</dbReference>
<dbReference type="Proteomes" id="UP000251351">
    <property type="component" value="Unassembled WGS sequence"/>
</dbReference>